<evidence type="ECO:0000256" key="5">
    <source>
        <dbReference type="ARBA" id="ARBA00022825"/>
    </source>
</evidence>
<dbReference type="InterPro" id="IPR015500">
    <property type="entry name" value="Peptidase_S8_subtilisin-rel"/>
</dbReference>
<feature type="region of interest" description="Disordered" evidence="8">
    <location>
        <begin position="258"/>
        <end position="280"/>
    </location>
</feature>
<dbReference type="EMBL" id="CP144747">
    <property type="protein sequence ID" value="WVZ62801.1"/>
    <property type="molecule type" value="Genomic_DNA"/>
</dbReference>
<feature type="domain" description="Peptidase S8/S53" evidence="9">
    <location>
        <begin position="198"/>
        <end position="673"/>
    </location>
</feature>
<evidence type="ECO:0000256" key="8">
    <source>
        <dbReference type="SAM" id="MobiDB-lite"/>
    </source>
</evidence>
<evidence type="ECO:0000256" key="1">
    <source>
        <dbReference type="ARBA" id="ARBA00011073"/>
    </source>
</evidence>
<evidence type="ECO:0000259" key="10">
    <source>
        <dbReference type="Pfam" id="PF02225"/>
    </source>
</evidence>
<accession>A0AAQ3WIS6</accession>
<dbReference type="InterPro" id="IPR034197">
    <property type="entry name" value="Peptidases_S8_3"/>
</dbReference>
<evidence type="ECO:0000256" key="2">
    <source>
        <dbReference type="ARBA" id="ARBA00022670"/>
    </source>
</evidence>
<dbReference type="Proteomes" id="UP001341281">
    <property type="component" value="Chromosome 03"/>
</dbReference>
<feature type="active site" description="Charge relay system" evidence="6 7">
    <location>
        <position position="274"/>
    </location>
</feature>
<dbReference type="InterPro" id="IPR010259">
    <property type="entry name" value="S8pro/Inhibitor_I9"/>
</dbReference>
<feature type="active site" description="Charge relay system" evidence="6 7">
    <location>
        <position position="205"/>
    </location>
</feature>
<dbReference type="SUPFAM" id="SSF52743">
    <property type="entry name" value="Subtilisin-like"/>
    <property type="match status" value="1"/>
</dbReference>
<evidence type="ECO:0000256" key="4">
    <source>
        <dbReference type="ARBA" id="ARBA00022801"/>
    </source>
</evidence>
<evidence type="ECO:0000256" key="3">
    <source>
        <dbReference type="ARBA" id="ARBA00022729"/>
    </source>
</evidence>
<dbReference type="Gene3D" id="3.30.70.80">
    <property type="entry name" value="Peptidase S8 propeptide/proteinase inhibitor I9"/>
    <property type="match status" value="1"/>
</dbReference>
<dbReference type="InterPro" id="IPR037045">
    <property type="entry name" value="S8pro/Inhibitor_I9_sf"/>
</dbReference>
<feature type="non-terminal residue" evidence="13">
    <location>
        <position position="837"/>
    </location>
</feature>
<feature type="region of interest" description="Disordered" evidence="8">
    <location>
        <begin position="163"/>
        <end position="194"/>
    </location>
</feature>
<dbReference type="GO" id="GO:0006508">
    <property type="term" value="P:proteolysis"/>
    <property type="evidence" value="ECO:0007669"/>
    <property type="project" value="UniProtKB-KW"/>
</dbReference>
<keyword evidence="2 7" id="KW-0645">Protease</keyword>
<dbReference type="InterPro" id="IPR003137">
    <property type="entry name" value="PA_domain"/>
</dbReference>
<dbReference type="AlphaFoldDB" id="A0AAQ3WIS6"/>
<protein>
    <recommendedName>
        <fullName evidence="15">CO(2)-response secreted protease</fullName>
    </recommendedName>
</protein>
<sequence>RGKQRLLYVRSALQSVSYVRAWCTGERGKKHRTSMWLLLCVCWFLASLAGAGAADGRSSSSSQVYVVYMGAVPPRTSPSLLQESHLRLVGTVLKRGRRAADSVVVRQYKHGFSGFAARLSRDEAAALRRTPGVVSVFADPVYQMHTTRSWDFLQQTEVKVDDSAAARQRRASRSRASKKGAAAGGSSSSSSSPATAADTVIGLLDSGIWPESPSFDDAGFGPVPSRWKGTCMTGDDFNSSNCNRKLIGARYYDLGEVRGPAPSGGGSPRDDVGHGTHTSSTAAGNAVAGATYYGLAPGTAKGGSAASRVAMYRVCSEEGCAGSAILAGFDDAIADGVDVLSVSLGASPYFRPDFSDDPIAIGSFHAVTNGVTVVCSAGNSGPAAATVVNAAPWILTVAASTIDRYFESDVVLGGNNSAVKGGAINFSNLDRSPKYPLITGAAAKSSSVSDTESASHCEPGTLDSSKIRGKIVLCNHSLSDTSKPVKVDELKSAGAVGSILVDDVEGAVATTYIDFPATEVTSAAATAIHKYIATASASQPAMATITPTATVTEYKPAPVVAYFSSRGPSAQTGNLLKPDVAGPGVNILASWIPTTSLPAGHKQASQFKLVSGTSMACPHVAGAAATVKAWNPTWSPAAVRSAIMTTATQLSNSHTPITTDSGSPATPYDYGAGQVHPAGALDPGLVYDAGEDDYLHFLCNYGYDASKIKLVTSSLPTGFSCAANASKDLISDLNYPSIAVAGLGAGDTASRTVTRAVTNVGAQEEATYTVAVSAPAGLDVKVTPGKLQFTKTVKKLPFQVSFSGKSEDAAAKGGAMWGSITWSDGKHLVRSPFVVTS</sequence>
<reference evidence="13 14" key="1">
    <citation type="submission" date="2024-02" db="EMBL/GenBank/DDBJ databases">
        <title>High-quality chromosome-scale genome assembly of Pensacola bahiagrass (Paspalum notatum Flugge var. saurae).</title>
        <authorList>
            <person name="Vega J.M."/>
            <person name="Podio M."/>
            <person name="Orjuela J."/>
            <person name="Siena L.A."/>
            <person name="Pessino S.C."/>
            <person name="Combes M.C."/>
            <person name="Mariac C."/>
            <person name="Albertini E."/>
            <person name="Pupilli F."/>
            <person name="Ortiz J.P.A."/>
            <person name="Leblanc O."/>
        </authorList>
    </citation>
    <scope>NUCLEOTIDE SEQUENCE [LARGE SCALE GENOMIC DNA]</scope>
    <source>
        <strain evidence="13">R1</strain>
        <tissue evidence="13">Leaf</tissue>
    </source>
</reference>
<dbReference type="Pfam" id="PF05922">
    <property type="entry name" value="Inhibitor_I9"/>
    <property type="match status" value="1"/>
</dbReference>
<evidence type="ECO:0000259" key="11">
    <source>
        <dbReference type="Pfam" id="PF05922"/>
    </source>
</evidence>
<dbReference type="PROSITE" id="PS00138">
    <property type="entry name" value="SUBTILASE_SER"/>
    <property type="match status" value="1"/>
</dbReference>
<evidence type="ECO:0000256" key="6">
    <source>
        <dbReference type="PIRSR" id="PIRSR615500-1"/>
    </source>
</evidence>
<feature type="compositionally biased region" description="Basic residues" evidence="8">
    <location>
        <begin position="167"/>
        <end position="178"/>
    </location>
</feature>
<keyword evidence="5 7" id="KW-0720">Serine protease</keyword>
<dbReference type="PRINTS" id="PR00723">
    <property type="entry name" value="SUBTILISIN"/>
</dbReference>
<dbReference type="Gene3D" id="2.60.40.2310">
    <property type="match status" value="1"/>
</dbReference>
<feature type="domain" description="Subtilisin-like protease fibronectin type-III" evidence="12">
    <location>
        <begin position="732"/>
        <end position="835"/>
    </location>
</feature>
<feature type="domain" description="Inhibitor I9" evidence="11">
    <location>
        <begin position="64"/>
        <end position="145"/>
    </location>
</feature>
<feature type="active site" description="Charge relay system" evidence="6 7">
    <location>
        <position position="614"/>
    </location>
</feature>
<dbReference type="Gene3D" id="3.40.50.200">
    <property type="entry name" value="Peptidase S8/S53 domain"/>
    <property type="match status" value="1"/>
</dbReference>
<evidence type="ECO:0000259" key="12">
    <source>
        <dbReference type="Pfam" id="PF17766"/>
    </source>
</evidence>
<keyword evidence="14" id="KW-1185">Reference proteome</keyword>
<dbReference type="Pfam" id="PF02225">
    <property type="entry name" value="PA"/>
    <property type="match status" value="1"/>
</dbReference>
<keyword evidence="3" id="KW-0732">Signal</keyword>
<dbReference type="InterPro" id="IPR036852">
    <property type="entry name" value="Peptidase_S8/S53_dom_sf"/>
</dbReference>
<dbReference type="InterPro" id="IPR023828">
    <property type="entry name" value="Peptidase_S8_Ser-AS"/>
</dbReference>
<dbReference type="InterPro" id="IPR041469">
    <property type="entry name" value="Subtilisin-like_FN3"/>
</dbReference>
<dbReference type="Pfam" id="PF00082">
    <property type="entry name" value="Peptidase_S8"/>
    <property type="match status" value="1"/>
</dbReference>
<evidence type="ECO:0000256" key="7">
    <source>
        <dbReference type="PROSITE-ProRule" id="PRU01240"/>
    </source>
</evidence>
<dbReference type="CDD" id="cd04852">
    <property type="entry name" value="Peptidases_S8_3"/>
    <property type="match status" value="1"/>
</dbReference>
<dbReference type="Pfam" id="PF17766">
    <property type="entry name" value="fn3_6"/>
    <property type="match status" value="1"/>
</dbReference>
<evidence type="ECO:0000313" key="13">
    <source>
        <dbReference type="EMBL" id="WVZ62801.1"/>
    </source>
</evidence>
<dbReference type="Gene3D" id="3.50.30.30">
    <property type="match status" value="1"/>
</dbReference>
<evidence type="ECO:0000259" key="9">
    <source>
        <dbReference type="Pfam" id="PF00082"/>
    </source>
</evidence>
<name>A0AAQ3WIS6_PASNO</name>
<proteinExistence type="inferred from homology"/>
<evidence type="ECO:0008006" key="15">
    <source>
        <dbReference type="Google" id="ProtNLM"/>
    </source>
</evidence>
<dbReference type="PANTHER" id="PTHR10795">
    <property type="entry name" value="PROPROTEIN CONVERTASE SUBTILISIN/KEXIN"/>
    <property type="match status" value="1"/>
</dbReference>
<dbReference type="InterPro" id="IPR000209">
    <property type="entry name" value="Peptidase_S8/S53_dom"/>
</dbReference>
<organism evidence="13 14">
    <name type="scientific">Paspalum notatum var. saurae</name>
    <dbReference type="NCBI Taxonomy" id="547442"/>
    <lineage>
        <taxon>Eukaryota</taxon>
        <taxon>Viridiplantae</taxon>
        <taxon>Streptophyta</taxon>
        <taxon>Embryophyta</taxon>
        <taxon>Tracheophyta</taxon>
        <taxon>Spermatophyta</taxon>
        <taxon>Magnoliopsida</taxon>
        <taxon>Liliopsida</taxon>
        <taxon>Poales</taxon>
        <taxon>Poaceae</taxon>
        <taxon>PACMAD clade</taxon>
        <taxon>Panicoideae</taxon>
        <taxon>Andropogonodae</taxon>
        <taxon>Paspaleae</taxon>
        <taxon>Paspalinae</taxon>
        <taxon>Paspalum</taxon>
    </lineage>
</organism>
<dbReference type="PROSITE" id="PS51892">
    <property type="entry name" value="SUBTILASE"/>
    <property type="match status" value="1"/>
</dbReference>
<feature type="domain" description="PA" evidence="10">
    <location>
        <begin position="453"/>
        <end position="528"/>
    </location>
</feature>
<evidence type="ECO:0000313" key="14">
    <source>
        <dbReference type="Proteomes" id="UP001341281"/>
    </source>
</evidence>
<dbReference type="GO" id="GO:0004252">
    <property type="term" value="F:serine-type endopeptidase activity"/>
    <property type="evidence" value="ECO:0007669"/>
    <property type="project" value="UniProtKB-UniRule"/>
</dbReference>
<feature type="compositionally biased region" description="Low complexity" evidence="8">
    <location>
        <begin position="179"/>
        <end position="194"/>
    </location>
</feature>
<dbReference type="CDD" id="cd02120">
    <property type="entry name" value="PA_subtilisin_like"/>
    <property type="match status" value="1"/>
</dbReference>
<dbReference type="InterPro" id="IPR045051">
    <property type="entry name" value="SBT"/>
</dbReference>
<gene>
    <name evidence="13" type="ORF">U9M48_012503</name>
</gene>
<comment type="similarity">
    <text evidence="1 7">Belongs to the peptidase S8 family.</text>
</comment>
<dbReference type="FunFam" id="3.40.50.200:FF:000006">
    <property type="entry name" value="Subtilisin-like protease SBT1.5"/>
    <property type="match status" value="1"/>
</dbReference>
<keyword evidence="4 7" id="KW-0378">Hydrolase</keyword>